<sequence length="88" mass="10043">MNRKFSQDFITITPYLLNAQSSATLLHKENCIIITNKKFKNILCSLGFAEKNKIVPITIGINDNDVRMIGESIMEAEQKKFDELVSKH</sequence>
<evidence type="ECO:0000313" key="1">
    <source>
        <dbReference type="EMBL" id="WDC82826.1"/>
    </source>
</evidence>
<organism evidence="1 2">
    <name type="scientific">Ligilactobacillus ruminis</name>
    <dbReference type="NCBI Taxonomy" id="1623"/>
    <lineage>
        <taxon>Bacteria</taxon>
        <taxon>Bacillati</taxon>
        <taxon>Bacillota</taxon>
        <taxon>Bacilli</taxon>
        <taxon>Lactobacillales</taxon>
        <taxon>Lactobacillaceae</taxon>
        <taxon>Ligilactobacillus</taxon>
    </lineage>
</organism>
<proteinExistence type="predicted"/>
<dbReference type="Proteomes" id="UP001222683">
    <property type="component" value="Chromosome"/>
</dbReference>
<accession>A0AAQ3AU53</accession>
<name>A0AAQ3AU53_9LACO</name>
<protein>
    <submittedName>
        <fullName evidence="1">Uncharacterized protein</fullName>
    </submittedName>
</protein>
<dbReference type="AlphaFoldDB" id="A0AAQ3AU53"/>
<gene>
    <name evidence="1" type="ORF">PSR59_04240</name>
</gene>
<dbReference type="RefSeq" id="WP_273745463.1">
    <property type="nucleotide sequence ID" value="NZ_CP117692.1"/>
</dbReference>
<dbReference type="EMBL" id="CP117692">
    <property type="protein sequence ID" value="WDC82826.1"/>
    <property type="molecule type" value="Genomic_DNA"/>
</dbReference>
<evidence type="ECO:0000313" key="2">
    <source>
        <dbReference type="Proteomes" id="UP001222683"/>
    </source>
</evidence>
<reference evidence="1" key="1">
    <citation type="submission" date="2023-02" db="EMBL/GenBank/DDBJ databases">
        <title>Complete genome sequence of Lactobacillus ruminis CACC888 isolated from Pig feces.</title>
        <authorList>
            <person name="Park S."/>
            <person name="Park M.A."/>
            <person name="Kim D.-H."/>
            <person name="Kim Y."/>
        </authorList>
    </citation>
    <scope>NUCLEOTIDE SEQUENCE</scope>
    <source>
        <strain evidence="1">CACC888</strain>
    </source>
</reference>